<dbReference type="STRING" id="491952.Mar181_2286"/>
<dbReference type="OrthoDB" id="9808624at2"/>
<evidence type="ECO:0000313" key="2">
    <source>
        <dbReference type="EMBL" id="AEF55322.1"/>
    </source>
</evidence>
<dbReference type="InterPro" id="IPR025285">
    <property type="entry name" value="DUF4145"/>
</dbReference>
<gene>
    <name evidence="2" type="ordered locus">Mar181_2286</name>
</gene>
<dbReference type="KEGG" id="mpc:Mar181_2286"/>
<protein>
    <recommendedName>
        <fullName evidence="1">DUF4145 domain-containing protein</fullName>
    </recommendedName>
</protein>
<evidence type="ECO:0000259" key="1">
    <source>
        <dbReference type="Pfam" id="PF13643"/>
    </source>
</evidence>
<sequence length="229" mass="26170">MQDFSWHCPYCDRSATITSSNFSGKFHVVDKNSKDEKIALHTSLITCPNSDCKEYTISAQLFLWRWLGNDWGPEGEPLLKWSLKPQSESKQFPDYIPQAITSDYEEACLIRDLSPKASATLSRRCLQGMIRDFFNVKEKTLFHEINAIKEKVDPLTWDAIDAVRSIGNIGAHMEKDINLIIDVDSNEAGLLIGLIESLIQDWYVARFERQQRLQTIVGVAEKKKAEKSQ</sequence>
<dbReference type="EMBL" id="CP002771">
    <property type="protein sequence ID" value="AEF55322.1"/>
    <property type="molecule type" value="Genomic_DNA"/>
</dbReference>
<proteinExistence type="predicted"/>
<dbReference type="Pfam" id="PF13643">
    <property type="entry name" value="DUF4145"/>
    <property type="match status" value="1"/>
</dbReference>
<dbReference type="eggNOG" id="ENOG502ZUHQ">
    <property type="taxonomic scope" value="Bacteria"/>
</dbReference>
<reference evidence="2 3" key="1">
    <citation type="journal article" date="2012" name="Stand. Genomic Sci.">
        <title>Complete genome sequence of Marinomonas posidonica type strain (IVIA-Po-181(T)).</title>
        <authorList>
            <person name="Lucas-Elio P."/>
            <person name="Goodwin L."/>
            <person name="Woyke T."/>
            <person name="Pitluck S."/>
            <person name="Nolan M."/>
            <person name="Kyrpides N.C."/>
            <person name="Detter J.C."/>
            <person name="Copeland A."/>
            <person name="Lu M."/>
            <person name="Bruce D."/>
            <person name="Detter C."/>
            <person name="Tapia R."/>
            <person name="Han S."/>
            <person name="Land M.L."/>
            <person name="Ivanova N."/>
            <person name="Mikhailova N."/>
            <person name="Johnston A.W."/>
            <person name="Sanchez-Amat A."/>
        </authorList>
    </citation>
    <scope>NUCLEOTIDE SEQUENCE [LARGE SCALE GENOMIC DNA]</scope>
    <source>
        <strain evidence="3">CECT 7376 / NCIMB 14433 / IVIA-Po-181</strain>
    </source>
</reference>
<keyword evidence="3" id="KW-1185">Reference proteome</keyword>
<dbReference type="Proteomes" id="UP000009230">
    <property type="component" value="Chromosome"/>
</dbReference>
<evidence type="ECO:0000313" key="3">
    <source>
        <dbReference type="Proteomes" id="UP000009230"/>
    </source>
</evidence>
<organism evidence="2 3">
    <name type="scientific">Marinomonas posidonica (strain CECT 7376 / NCIMB 14433 / IVIA-Po-181)</name>
    <dbReference type="NCBI Taxonomy" id="491952"/>
    <lineage>
        <taxon>Bacteria</taxon>
        <taxon>Pseudomonadati</taxon>
        <taxon>Pseudomonadota</taxon>
        <taxon>Gammaproteobacteria</taxon>
        <taxon>Oceanospirillales</taxon>
        <taxon>Oceanospirillaceae</taxon>
        <taxon>Marinomonas</taxon>
    </lineage>
</organism>
<feature type="domain" description="DUF4145" evidence="1">
    <location>
        <begin position="106"/>
        <end position="177"/>
    </location>
</feature>
<name>F6CUZ6_MARPP</name>
<dbReference type="AlphaFoldDB" id="F6CUZ6"/>
<accession>F6CUZ6</accession>
<dbReference type="HOGENOM" id="CLU_105379_0_0_6"/>
<dbReference type="RefSeq" id="WP_013796797.1">
    <property type="nucleotide sequence ID" value="NC_015559.1"/>
</dbReference>